<dbReference type="EMBL" id="GBRH01183858">
    <property type="protein sequence ID" value="JAE14038.1"/>
    <property type="molecule type" value="Transcribed_RNA"/>
</dbReference>
<sequence>MGCKADAVGMFVVSSWCSRCEESAWNSPGKEIAHGDDLAGLGEGHGGDGDLAMGTVRQ</sequence>
<evidence type="ECO:0000313" key="2">
    <source>
        <dbReference type="EMBL" id="JAE14038.1"/>
    </source>
</evidence>
<feature type="region of interest" description="Disordered" evidence="1">
    <location>
        <begin position="35"/>
        <end position="58"/>
    </location>
</feature>
<accession>A0A0A9G0A5</accession>
<dbReference type="AlphaFoldDB" id="A0A0A9G0A5"/>
<evidence type="ECO:0000256" key="1">
    <source>
        <dbReference type="SAM" id="MobiDB-lite"/>
    </source>
</evidence>
<reference evidence="2" key="2">
    <citation type="journal article" date="2015" name="Data Brief">
        <title>Shoot transcriptome of the giant reed, Arundo donax.</title>
        <authorList>
            <person name="Barrero R.A."/>
            <person name="Guerrero F.D."/>
            <person name="Moolhuijzen P."/>
            <person name="Goolsby J.A."/>
            <person name="Tidwell J."/>
            <person name="Bellgard S.E."/>
            <person name="Bellgard M.I."/>
        </authorList>
    </citation>
    <scope>NUCLEOTIDE SEQUENCE</scope>
    <source>
        <tissue evidence="2">Shoot tissue taken approximately 20 cm above the soil surface</tissue>
    </source>
</reference>
<proteinExistence type="predicted"/>
<name>A0A0A9G0A5_ARUDO</name>
<reference evidence="2" key="1">
    <citation type="submission" date="2014-09" db="EMBL/GenBank/DDBJ databases">
        <authorList>
            <person name="Magalhaes I.L.F."/>
            <person name="Oliveira U."/>
            <person name="Santos F.R."/>
            <person name="Vidigal T.H.D.A."/>
            <person name="Brescovit A.D."/>
            <person name="Santos A.J."/>
        </authorList>
    </citation>
    <scope>NUCLEOTIDE SEQUENCE</scope>
    <source>
        <tissue evidence="2">Shoot tissue taken approximately 20 cm above the soil surface</tissue>
    </source>
</reference>
<organism evidence="2">
    <name type="scientific">Arundo donax</name>
    <name type="common">Giant reed</name>
    <name type="synonym">Donax arundinaceus</name>
    <dbReference type="NCBI Taxonomy" id="35708"/>
    <lineage>
        <taxon>Eukaryota</taxon>
        <taxon>Viridiplantae</taxon>
        <taxon>Streptophyta</taxon>
        <taxon>Embryophyta</taxon>
        <taxon>Tracheophyta</taxon>
        <taxon>Spermatophyta</taxon>
        <taxon>Magnoliopsida</taxon>
        <taxon>Liliopsida</taxon>
        <taxon>Poales</taxon>
        <taxon>Poaceae</taxon>
        <taxon>PACMAD clade</taxon>
        <taxon>Arundinoideae</taxon>
        <taxon>Arundineae</taxon>
        <taxon>Arundo</taxon>
    </lineage>
</organism>
<protein>
    <submittedName>
        <fullName evidence="2">Uncharacterized protein</fullName>
    </submittedName>
</protein>